<evidence type="ECO:0000256" key="8">
    <source>
        <dbReference type="ARBA" id="ARBA00022989"/>
    </source>
</evidence>
<dbReference type="EMBL" id="LAZR01002199">
    <property type="protein sequence ID" value="KKN33160.1"/>
    <property type="molecule type" value="Genomic_DNA"/>
</dbReference>
<dbReference type="AlphaFoldDB" id="A0A0F9PN05"/>
<feature type="transmembrane region" description="Helical" evidence="10">
    <location>
        <begin position="261"/>
        <end position="279"/>
    </location>
</feature>
<dbReference type="PANTHER" id="PTHR30578:SF0">
    <property type="entry name" value="ION-TRANSLOCATING OXIDOREDUCTASE COMPLEX SUBUNIT D"/>
    <property type="match status" value="1"/>
</dbReference>
<dbReference type="PANTHER" id="PTHR30578">
    <property type="entry name" value="ELECTRON TRANSPORT COMPLEX PROTEIN RNFD"/>
    <property type="match status" value="1"/>
</dbReference>
<dbReference type="GO" id="GO:0055085">
    <property type="term" value="P:transmembrane transport"/>
    <property type="evidence" value="ECO:0007669"/>
    <property type="project" value="InterPro"/>
</dbReference>
<gene>
    <name evidence="11" type="ORF">LCGC14_0806560</name>
</gene>
<keyword evidence="9 10" id="KW-0472">Membrane</keyword>
<evidence type="ECO:0000256" key="5">
    <source>
        <dbReference type="ARBA" id="ARBA00022692"/>
    </source>
</evidence>
<evidence type="ECO:0000256" key="1">
    <source>
        <dbReference type="ARBA" id="ARBA00022448"/>
    </source>
</evidence>
<evidence type="ECO:0000256" key="4">
    <source>
        <dbReference type="ARBA" id="ARBA00022643"/>
    </source>
</evidence>
<keyword evidence="2" id="KW-0597">Phosphoprotein</keyword>
<feature type="transmembrane region" description="Helical" evidence="10">
    <location>
        <begin position="95"/>
        <end position="113"/>
    </location>
</feature>
<evidence type="ECO:0000256" key="10">
    <source>
        <dbReference type="SAM" id="Phobius"/>
    </source>
</evidence>
<protein>
    <recommendedName>
        <fullName evidence="12">Electron transport complex protein RnfD</fullName>
    </recommendedName>
</protein>
<feature type="transmembrane region" description="Helical" evidence="10">
    <location>
        <begin position="316"/>
        <end position="334"/>
    </location>
</feature>
<feature type="transmembrane region" description="Helical" evidence="10">
    <location>
        <begin position="71"/>
        <end position="89"/>
    </location>
</feature>
<feature type="transmembrane region" description="Helical" evidence="10">
    <location>
        <begin position="234"/>
        <end position="255"/>
    </location>
</feature>
<keyword evidence="6" id="KW-1278">Translocase</keyword>
<dbReference type="InterPro" id="IPR011303">
    <property type="entry name" value="RnfD_bac"/>
</dbReference>
<dbReference type="NCBIfam" id="TIGR01946">
    <property type="entry name" value="rnfD"/>
    <property type="match status" value="1"/>
</dbReference>
<keyword evidence="8 10" id="KW-1133">Transmembrane helix</keyword>
<organism evidence="11">
    <name type="scientific">marine sediment metagenome</name>
    <dbReference type="NCBI Taxonomy" id="412755"/>
    <lineage>
        <taxon>unclassified sequences</taxon>
        <taxon>metagenomes</taxon>
        <taxon>ecological metagenomes</taxon>
    </lineage>
</organism>
<comment type="caution">
    <text evidence="11">The sequence shown here is derived from an EMBL/GenBank/DDBJ whole genome shotgun (WGS) entry which is preliminary data.</text>
</comment>
<reference evidence="11" key="1">
    <citation type="journal article" date="2015" name="Nature">
        <title>Complex archaea that bridge the gap between prokaryotes and eukaryotes.</title>
        <authorList>
            <person name="Spang A."/>
            <person name="Saw J.H."/>
            <person name="Jorgensen S.L."/>
            <person name="Zaremba-Niedzwiedzka K."/>
            <person name="Martijn J."/>
            <person name="Lind A.E."/>
            <person name="van Eijk R."/>
            <person name="Schleper C."/>
            <person name="Guy L."/>
            <person name="Ettema T.J."/>
        </authorList>
    </citation>
    <scope>NUCLEOTIDE SEQUENCE</scope>
</reference>
<keyword evidence="4" id="KW-0288">FMN</keyword>
<evidence type="ECO:0000256" key="6">
    <source>
        <dbReference type="ARBA" id="ARBA00022967"/>
    </source>
</evidence>
<keyword evidence="5 10" id="KW-0812">Transmembrane</keyword>
<feature type="transmembrane region" description="Helical" evidence="10">
    <location>
        <begin position="291"/>
        <end position="310"/>
    </location>
</feature>
<dbReference type="HAMAP" id="MF_00462">
    <property type="entry name" value="RsxD_RnfD"/>
    <property type="match status" value="1"/>
</dbReference>
<proteinExistence type="inferred from homology"/>
<sequence>MALFRISPPYLAGANRVTKQMLQVLLAMVPAVIAMVYFFGVAVLINIALALVVGLLAEILMLKLRQRPIKPFITDGSAAVTAILIAVAIPPLSPWWLTVVGVVFAIVFAKQLYGGLGYNPFNPAMIGYVLLLVSFPLEMTTWLPVSSLAENPVDFHAAFQLIFHGETGTDWVADTVSGATPLDAMKTQIGQSILPEYIINQNLFGFAGGLGWEWINIWFAIGGIYLIYRRVISWHVPVAMLAALFIISGLTSMFAPEMTGSPIFHLVSGGTMIGAFFIATDPVSGSTTVKGRLVFGAGVGLLTYIIRIWGGYPDGIAFAVILMNMMVPLIDYYTQPKVYGAVK</sequence>
<evidence type="ECO:0000256" key="2">
    <source>
        <dbReference type="ARBA" id="ARBA00022553"/>
    </source>
</evidence>
<evidence type="ECO:0000256" key="3">
    <source>
        <dbReference type="ARBA" id="ARBA00022630"/>
    </source>
</evidence>
<evidence type="ECO:0000256" key="9">
    <source>
        <dbReference type="ARBA" id="ARBA00023136"/>
    </source>
</evidence>
<evidence type="ECO:0000313" key="11">
    <source>
        <dbReference type="EMBL" id="KKN33160.1"/>
    </source>
</evidence>
<accession>A0A0F9PN05</accession>
<dbReference type="GO" id="GO:0022900">
    <property type="term" value="P:electron transport chain"/>
    <property type="evidence" value="ECO:0007669"/>
    <property type="project" value="InterPro"/>
</dbReference>
<evidence type="ECO:0008006" key="12">
    <source>
        <dbReference type="Google" id="ProtNLM"/>
    </source>
</evidence>
<dbReference type="InterPro" id="IPR004338">
    <property type="entry name" value="NqrB/RnfD"/>
</dbReference>
<feature type="transmembrane region" description="Helical" evidence="10">
    <location>
        <begin position="203"/>
        <end position="227"/>
    </location>
</feature>
<dbReference type="NCBIfam" id="NF002011">
    <property type="entry name" value="PRK00816.1"/>
    <property type="match status" value="1"/>
</dbReference>
<keyword evidence="1" id="KW-0813">Transport</keyword>
<dbReference type="Pfam" id="PF03116">
    <property type="entry name" value="NQR2_RnfD_RnfE"/>
    <property type="match status" value="1"/>
</dbReference>
<evidence type="ECO:0000256" key="7">
    <source>
        <dbReference type="ARBA" id="ARBA00022982"/>
    </source>
</evidence>
<name>A0A0F9PN05_9ZZZZ</name>
<keyword evidence="7" id="KW-0249">Electron transport</keyword>
<feature type="transmembrane region" description="Helical" evidence="10">
    <location>
        <begin position="125"/>
        <end position="145"/>
    </location>
</feature>
<keyword evidence="3" id="KW-0285">Flavoprotein</keyword>
<dbReference type="GO" id="GO:0005886">
    <property type="term" value="C:plasma membrane"/>
    <property type="evidence" value="ECO:0007669"/>
    <property type="project" value="TreeGrafter"/>
</dbReference>